<dbReference type="Gene3D" id="3.10.450.50">
    <property type="match status" value="1"/>
</dbReference>
<keyword evidence="3" id="KW-1185">Reference proteome</keyword>
<reference evidence="3" key="1">
    <citation type="journal article" date="2019" name="Int. J. Syst. Evol. Microbiol.">
        <title>The Global Catalogue of Microorganisms (GCM) 10K type strain sequencing project: providing services to taxonomists for standard genome sequencing and annotation.</title>
        <authorList>
            <consortium name="The Broad Institute Genomics Platform"/>
            <consortium name="The Broad Institute Genome Sequencing Center for Infectious Disease"/>
            <person name="Wu L."/>
            <person name="Ma J."/>
        </authorList>
    </citation>
    <scope>NUCLEOTIDE SEQUENCE [LARGE SCALE GENOMIC DNA]</scope>
    <source>
        <strain evidence="3">CGMCC 4.7277</strain>
    </source>
</reference>
<dbReference type="RefSeq" id="WP_068832233.1">
    <property type="nucleotide sequence ID" value="NZ_JBHSMX010000066.1"/>
</dbReference>
<name>A0ABW0QJM7_9BURK</name>
<gene>
    <name evidence="2" type="ORF">ACFPP7_23310</name>
</gene>
<dbReference type="Pfam" id="PF12680">
    <property type="entry name" value="SnoaL_2"/>
    <property type="match status" value="1"/>
</dbReference>
<evidence type="ECO:0000313" key="2">
    <source>
        <dbReference type="EMBL" id="MFC5523817.1"/>
    </source>
</evidence>
<sequence length="122" mass="12772">MNTSNPATPLPSSPPHNLPAAIAGYIAAANAGDTDAVAACFTEDAIVKDEGQERRGISAIVAWKEEVTLKYSPITQVIRAEVVNGINVVTASVSGDFPGSPVELKYAFTMDGDKIARLDITV</sequence>
<proteinExistence type="predicted"/>
<dbReference type="InterPro" id="IPR037401">
    <property type="entry name" value="SnoaL-like"/>
</dbReference>
<dbReference type="InterPro" id="IPR032710">
    <property type="entry name" value="NTF2-like_dom_sf"/>
</dbReference>
<protein>
    <submittedName>
        <fullName evidence="2">Nuclear transport factor 2 family protein</fullName>
    </submittedName>
</protein>
<comment type="caution">
    <text evidence="2">The sequence shown here is derived from an EMBL/GenBank/DDBJ whole genome shotgun (WGS) entry which is preliminary data.</text>
</comment>
<dbReference type="SUPFAM" id="SSF54427">
    <property type="entry name" value="NTF2-like"/>
    <property type="match status" value="1"/>
</dbReference>
<organism evidence="2 3">
    <name type="scientific">Polaromonas jejuensis</name>
    <dbReference type="NCBI Taxonomy" id="457502"/>
    <lineage>
        <taxon>Bacteria</taxon>
        <taxon>Pseudomonadati</taxon>
        <taxon>Pseudomonadota</taxon>
        <taxon>Betaproteobacteria</taxon>
        <taxon>Burkholderiales</taxon>
        <taxon>Comamonadaceae</taxon>
        <taxon>Polaromonas</taxon>
    </lineage>
</organism>
<evidence type="ECO:0000259" key="1">
    <source>
        <dbReference type="Pfam" id="PF12680"/>
    </source>
</evidence>
<dbReference type="Proteomes" id="UP001596084">
    <property type="component" value="Unassembled WGS sequence"/>
</dbReference>
<evidence type="ECO:0000313" key="3">
    <source>
        <dbReference type="Proteomes" id="UP001596084"/>
    </source>
</evidence>
<dbReference type="EMBL" id="JBHSMX010000066">
    <property type="protein sequence ID" value="MFC5523817.1"/>
    <property type="molecule type" value="Genomic_DNA"/>
</dbReference>
<feature type="domain" description="SnoaL-like" evidence="1">
    <location>
        <begin position="24"/>
        <end position="116"/>
    </location>
</feature>
<accession>A0ABW0QJM7</accession>